<name>M2NC35_BAUPA</name>
<reference evidence="1" key="1">
    <citation type="journal article" date="2012" name="PLoS Pathog.">
        <title>Diverse lifestyles and strategies of plant pathogenesis encoded in the genomes of eighteen Dothideomycetes fungi.</title>
        <authorList>
            <person name="Ohm R.A."/>
            <person name="Feau N."/>
            <person name="Henrissat B."/>
            <person name="Schoch C.L."/>
            <person name="Horwitz B.A."/>
            <person name="Barry K.W."/>
            <person name="Condon B.J."/>
            <person name="Copeland A.C."/>
            <person name="Dhillon B."/>
            <person name="Glaser F."/>
            <person name="Hesse C.N."/>
            <person name="Kosti I."/>
            <person name="LaButti K."/>
            <person name="Lindquist E.A."/>
            <person name="Lucas S."/>
            <person name="Salamov A.A."/>
            <person name="Bradshaw R.E."/>
            <person name="Ciuffetti L."/>
            <person name="Hamelin R.C."/>
            <person name="Kema G.H.J."/>
            <person name="Lawrence C."/>
            <person name="Scott J.A."/>
            <person name="Spatafora J.W."/>
            <person name="Turgeon B.G."/>
            <person name="de Wit P.J.G.M."/>
            <person name="Zhong S."/>
            <person name="Goodwin S.B."/>
            <person name="Grigoriev I.V."/>
        </authorList>
    </citation>
    <scope>NUCLEOTIDE SEQUENCE [LARGE SCALE GENOMIC DNA]</scope>
    <source>
        <strain evidence="1">UAMH 10762</strain>
    </source>
</reference>
<organism evidence="1 2">
    <name type="scientific">Baudoinia panamericana (strain UAMH 10762)</name>
    <name type="common">Angels' share fungus</name>
    <name type="synonym">Baudoinia compniacensis (strain UAMH 10762)</name>
    <dbReference type="NCBI Taxonomy" id="717646"/>
    <lineage>
        <taxon>Eukaryota</taxon>
        <taxon>Fungi</taxon>
        <taxon>Dikarya</taxon>
        <taxon>Ascomycota</taxon>
        <taxon>Pezizomycotina</taxon>
        <taxon>Dothideomycetes</taxon>
        <taxon>Dothideomycetidae</taxon>
        <taxon>Mycosphaerellales</taxon>
        <taxon>Teratosphaeriaceae</taxon>
        <taxon>Baudoinia</taxon>
    </lineage>
</organism>
<gene>
    <name evidence="1" type="ORF">BAUCODRAFT_122448</name>
</gene>
<evidence type="ECO:0000313" key="2">
    <source>
        <dbReference type="Proteomes" id="UP000011761"/>
    </source>
</evidence>
<dbReference type="HOGENOM" id="CLU_2830799_0_0_1"/>
<protein>
    <submittedName>
        <fullName evidence="1">Uncharacterized protein</fullName>
    </submittedName>
</protein>
<dbReference type="GeneID" id="19107692"/>
<sequence length="66" mass="7489">MWQPDPTCRTPHSKQTLFRPPCILKAIGAMHAFRVARLRAALCIRSAVQALDYACWQQKPVLLLLS</sequence>
<proteinExistence type="predicted"/>
<dbReference type="AlphaFoldDB" id="M2NC35"/>
<dbReference type="EMBL" id="KB445555">
    <property type="protein sequence ID" value="EMC96445.1"/>
    <property type="molecule type" value="Genomic_DNA"/>
</dbReference>
<dbReference type="KEGG" id="bcom:BAUCODRAFT_122448"/>
<evidence type="ECO:0000313" key="1">
    <source>
        <dbReference type="EMBL" id="EMC96445.1"/>
    </source>
</evidence>
<dbReference type="RefSeq" id="XP_007676516.1">
    <property type="nucleotide sequence ID" value="XM_007678326.1"/>
</dbReference>
<accession>M2NC35</accession>
<keyword evidence="2" id="KW-1185">Reference proteome</keyword>
<dbReference type="Proteomes" id="UP000011761">
    <property type="component" value="Unassembled WGS sequence"/>
</dbReference>